<evidence type="ECO:0000313" key="2">
    <source>
        <dbReference type="Proteomes" id="UP001307849"/>
    </source>
</evidence>
<organism evidence="1 2">
    <name type="scientific">Arthrobotrys conoides</name>
    <dbReference type="NCBI Taxonomy" id="74498"/>
    <lineage>
        <taxon>Eukaryota</taxon>
        <taxon>Fungi</taxon>
        <taxon>Dikarya</taxon>
        <taxon>Ascomycota</taxon>
        <taxon>Pezizomycotina</taxon>
        <taxon>Orbiliomycetes</taxon>
        <taxon>Orbiliales</taxon>
        <taxon>Orbiliaceae</taxon>
        <taxon>Arthrobotrys</taxon>
    </lineage>
</organism>
<keyword evidence="2" id="KW-1185">Reference proteome</keyword>
<dbReference type="EMBL" id="JAVHJM010000002">
    <property type="protein sequence ID" value="KAK6518369.1"/>
    <property type="molecule type" value="Genomic_DNA"/>
</dbReference>
<proteinExistence type="predicted"/>
<dbReference type="Proteomes" id="UP001307849">
    <property type="component" value="Unassembled WGS sequence"/>
</dbReference>
<dbReference type="AlphaFoldDB" id="A0AAN8S045"/>
<sequence>MVSRLKKWGKKGKKGEKVLSAIAAGKKRKAEERRLIVPRILPPRAAKRQKTSNV</sequence>
<name>A0AAN8S045_9PEZI</name>
<reference evidence="1 2" key="1">
    <citation type="submission" date="2019-10" db="EMBL/GenBank/DDBJ databases">
        <authorList>
            <person name="Palmer J.M."/>
        </authorList>
    </citation>
    <scope>NUCLEOTIDE SEQUENCE [LARGE SCALE GENOMIC DNA]</scope>
    <source>
        <strain evidence="1 2">TWF506</strain>
    </source>
</reference>
<comment type="caution">
    <text evidence="1">The sequence shown here is derived from an EMBL/GenBank/DDBJ whole genome shotgun (WGS) entry which is preliminary data.</text>
</comment>
<protein>
    <submittedName>
        <fullName evidence="1">Uncharacterized protein</fullName>
    </submittedName>
</protein>
<evidence type="ECO:0000313" key="1">
    <source>
        <dbReference type="EMBL" id="KAK6518369.1"/>
    </source>
</evidence>
<accession>A0AAN8S045</accession>
<gene>
    <name evidence="1" type="ORF">TWF506_005527</name>
</gene>